<dbReference type="EMBL" id="BMQB01000004">
    <property type="protein sequence ID" value="GGJ90631.1"/>
    <property type="molecule type" value="Genomic_DNA"/>
</dbReference>
<gene>
    <name evidence="2" type="ORF">GCM10010123_20620</name>
</gene>
<reference evidence="2" key="2">
    <citation type="submission" date="2020-09" db="EMBL/GenBank/DDBJ databases">
        <authorList>
            <person name="Sun Q."/>
            <person name="Ohkuma M."/>
        </authorList>
    </citation>
    <scope>NUCLEOTIDE SEQUENCE</scope>
    <source>
        <strain evidence="2">JCM 3090</strain>
    </source>
</reference>
<feature type="signal peptide" evidence="1">
    <location>
        <begin position="1"/>
        <end position="24"/>
    </location>
</feature>
<dbReference type="AlphaFoldDB" id="A0A8J3BAJ4"/>
<comment type="caution">
    <text evidence="2">The sequence shown here is derived from an EMBL/GenBank/DDBJ whole genome shotgun (WGS) entry which is preliminary data.</text>
</comment>
<dbReference type="RefSeq" id="WP_189169878.1">
    <property type="nucleotide sequence ID" value="NZ_BMQB01000004.1"/>
</dbReference>
<feature type="chain" id="PRO_5035225959" evidence="1">
    <location>
        <begin position="25"/>
        <end position="120"/>
    </location>
</feature>
<proteinExistence type="predicted"/>
<organism evidence="2 3">
    <name type="scientific">Pilimelia anulata</name>
    <dbReference type="NCBI Taxonomy" id="53371"/>
    <lineage>
        <taxon>Bacteria</taxon>
        <taxon>Bacillati</taxon>
        <taxon>Actinomycetota</taxon>
        <taxon>Actinomycetes</taxon>
        <taxon>Micromonosporales</taxon>
        <taxon>Micromonosporaceae</taxon>
        <taxon>Pilimelia</taxon>
    </lineage>
</organism>
<reference evidence="2" key="1">
    <citation type="journal article" date="2014" name="Int. J. Syst. Evol. Microbiol.">
        <title>Complete genome sequence of Corynebacterium casei LMG S-19264T (=DSM 44701T), isolated from a smear-ripened cheese.</title>
        <authorList>
            <consortium name="US DOE Joint Genome Institute (JGI-PGF)"/>
            <person name="Walter F."/>
            <person name="Albersmeier A."/>
            <person name="Kalinowski J."/>
            <person name="Ruckert C."/>
        </authorList>
    </citation>
    <scope>NUCLEOTIDE SEQUENCE</scope>
    <source>
        <strain evidence="2">JCM 3090</strain>
    </source>
</reference>
<evidence type="ECO:0000313" key="3">
    <source>
        <dbReference type="Proteomes" id="UP000649739"/>
    </source>
</evidence>
<name>A0A8J3BAJ4_9ACTN</name>
<accession>A0A8J3BAJ4</accession>
<keyword evidence="3" id="KW-1185">Reference proteome</keyword>
<evidence type="ECO:0000313" key="2">
    <source>
        <dbReference type="EMBL" id="GGJ90631.1"/>
    </source>
</evidence>
<protein>
    <submittedName>
        <fullName evidence="2">Uncharacterized protein</fullName>
    </submittedName>
</protein>
<evidence type="ECO:0000256" key="1">
    <source>
        <dbReference type="SAM" id="SignalP"/>
    </source>
</evidence>
<sequence length="120" mass="12353">MNRRTLAVVLGAVVLAGIAGTASAMLIGDDPEPAPPSVEQVFLEETARHLCAVQSRVYPDPSALASAHRSQPSYAAVPAPSVSPLRAKLDSDPAFAARLADELRRSCRPATPTAGPGPTG</sequence>
<keyword evidence="1" id="KW-0732">Signal</keyword>
<dbReference type="Proteomes" id="UP000649739">
    <property type="component" value="Unassembled WGS sequence"/>
</dbReference>